<name>A0A6M4IVM8_9BACT</name>
<accession>A0A6M4IVM8</accession>
<keyword evidence="2" id="KW-1185">Reference proteome</keyword>
<dbReference type="AlphaFoldDB" id="A0A6M4IVM8"/>
<evidence type="ECO:0000313" key="2">
    <source>
        <dbReference type="Proteomes" id="UP000500938"/>
    </source>
</evidence>
<dbReference type="EMBL" id="CP053085">
    <property type="protein sequence ID" value="QJR38218.1"/>
    <property type="molecule type" value="Genomic_DNA"/>
</dbReference>
<dbReference type="NCBIfam" id="TIGR04256">
    <property type="entry name" value="GxxExxY"/>
    <property type="match status" value="1"/>
</dbReference>
<gene>
    <name evidence="1" type="ORF">HKW67_12535</name>
</gene>
<proteinExistence type="predicted"/>
<dbReference type="InterPro" id="IPR026350">
    <property type="entry name" value="GxxExxY"/>
</dbReference>
<protein>
    <submittedName>
        <fullName evidence="1">GxxExxY protein</fullName>
    </submittedName>
</protein>
<organism evidence="1 2">
    <name type="scientific">Gemmatimonas groenlandica</name>
    <dbReference type="NCBI Taxonomy" id="2732249"/>
    <lineage>
        <taxon>Bacteria</taxon>
        <taxon>Pseudomonadati</taxon>
        <taxon>Gemmatimonadota</taxon>
        <taxon>Gemmatimonadia</taxon>
        <taxon>Gemmatimonadales</taxon>
        <taxon>Gemmatimonadaceae</taxon>
        <taxon>Gemmatimonas</taxon>
    </lineage>
</organism>
<reference evidence="1 2" key="1">
    <citation type="submission" date="2020-05" db="EMBL/GenBank/DDBJ databases">
        <title>Complete genome sequence of Gemmatimonas greenlandica TET16.</title>
        <authorList>
            <person name="Zeng Y."/>
        </authorList>
    </citation>
    <scope>NUCLEOTIDE SEQUENCE [LARGE SCALE GENOMIC DNA]</scope>
    <source>
        <strain evidence="1 2">TET16</strain>
    </source>
</reference>
<sequence length="142" mass="16248">MHPDDLTGACINAAIRIHRKFRSGMLEAAYETFLFRTLVNDGFDVERQKAISFEFEGERYENAFRADLIVNGRLIIEVKAQETNSPVHTKQLLTYLRLAELPLGLVINFGMPKLMDGVKRVVNELPPEQSPQLRVNRPRPVQ</sequence>
<dbReference type="Proteomes" id="UP000500938">
    <property type="component" value="Chromosome"/>
</dbReference>
<dbReference type="KEGG" id="ggr:HKW67_12535"/>
<dbReference type="Pfam" id="PF13366">
    <property type="entry name" value="PDDEXK_3"/>
    <property type="match status" value="1"/>
</dbReference>
<evidence type="ECO:0000313" key="1">
    <source>
        <dbReference type="EMBL" id="QJR38218.1"/>
    </source>
</evidence>